<feature type="repeat" description="ANK" evidence="1">
    <location>
        <begin position="29"/>
        <end position="56"/>
    </location>
</feature>
<dbReference type="AlphaFoldDB" id="A0A453EAR5"/>
<feature type="repeat" description="ANK" evidence="1">
    <location>
        <begin position="127"/>
        <end position="159"/>
    </location>
</feature>
<dbReference type="Pfam" id="PF12796">
    <property type="entry name" value="Ank_2"/>
    <property type="match status" value="2"/>
</dbReference>
<reference evidence="2" key="5">
    <citation type="journal article" date="2021" name="G3 (Bethesda)">
        <title>Aegilops tauschii genome assembly Aet v5.0 features greater sequence contiguity and improved annotation.</title>
        <authorList>
            <person name="Wang L."/>
            <person name="Zhu T."/>
            <person name="Rodriguez J.C."/>
            <person name="Deal K.R."/>
            <person name="Dubcovsky J."/>
            <person name="McGuire P.E."/>
            <person name="Lux T."/>
            <person name="Spannagl M."/>
            <person name="Mayer K.F.X."/>
            <person name="Baldrich P."/>
            <person name="Meyers B.C."/>
            <person name="Huo N."/>
            <person name="Gu Y.Q."/>
            <person name="Zhou H."/>
            <person name="Devos K.M."/>
            <person name="Bennetzen J.L."/>
            <person name="Unver T."/>
            <person name="Budak H."/>
            <person name="Gulick P.J."/>
            <person name="Galiba G."/>
            <person name="Kalapos B."/>
            <person name="Nelson D.R."/>
            <person name="Li P."/>
            <person name="You F.M."/>
            <person name="Luo M.C."/>
            <person name="Dvorak J."/>
        </authorList>
    </citation>
    <scope>NUCLEOTIDE SEQUENCE [LARGE SCALE GENOMIC DNA]</scope>
    <source>
        <strain evidence="2">cv. AL8/78</strain>
    </source>
</reference>
<dbReference type="SMART" id="SM00248">
    <property type="entry name" value="ANK"/>
    <property type="match status" value="5"/>
</dbReference>
<dbReference type="Pfam" id="PF00023">
    <property type="entry name" value="Ank"/>
    <property type="match status" value="1"/>
</dbReference>
<dbReference type="InterPro" id="IPR051616">
    <property type="entry name" value="Cul2-RING_E3_ligase_SR"/>
</dbReference>
<evidence type="ECO:0000256" key="1">
    <source>
        <dbReference type="PROSITE-ProRule" id="PRU00023"/>
    </source>
</evidence>
<dbReference type="EnsemblPlants" id="AET3Gv20275600.31">
    <property type="protein sequence ID" value="AET3Gv20275600.31"/>
    <property type="gene ID" value="AET3Gv20275600"/>
</dbReference>
<dbReference type="SUPFAM" id="SSF48403">
    <property type="entry name" value="Ankyrin repeat"/>
    <property type="match status" value="1"/>
</dbReference>
<dbReference type="Gene3D" id="1.25.40.20">
    <property type="entry name" value="Ankyrin repeat-containing domain"/>
    <property type="match status" value="1"/>
</dbReference>
<accession>A0A453EAR5</accession>
<keyword evidence="1" id="KW-0040">ANK repeat</keyword>
<feature type="repeat" description="ANK" evidence="1">
    <location>
        <begin position="159"/>
        <end position="192"/>
    </location>
</feature>
<dbReference type="PROSITE" id="PS50088">
    <property type="entry name" value="ANK_REPEAT"/>
    <property type="match status" value="4"/>
</dbReference>
<reference evidence="2" key="4">
    <citation type="submission" date="2019-03" db="UniProtKB">
        <authorList>
            <consortium name="EnsemblPlants"/>
        </authorList>
    </citation>
    <scope>IDENTIFICATION</scope>
</reference>
<dbReference type="Proteomes" id="UP000015105">
    <property type="component" value="Chromosome 3D"/>
</dbReference>
<name>A0A453EAR5_AEGTS</name>
<keyword evidence="3" id="KW-1185">Reference proteome</keyword>
<reference evidence="3" key="1">
    <citation type="journal article" date="2014" name="Science">
        <title>Ancient hybridizations among the ancestral genomes of bread wheat.</title>
        <authorList>
            <consortium name="International Wheat Genome Sequencing Consortium,"/>
            <person name="Marcussen T."/>
            <person name="Sandve S.R."/>
            <person name="Heier L."/>
            <person name="Spannagl M."/>
            <person name="Pfeifer M."/>
            <person name="Jakobsen K.S."/>
            <person name="Wulff B.B."/>
            <person name="Steuernagel B."/>
            <person name="Mayer K.F."/>
            <person name="Olsen O.A."/>
        </authorList>
    </citation>
    <scope>NUCLEOTIDE SEQUENCE [LARGE SCALE GENOMIC DNA]</scope>
    <source>
        <strain evidence="3">cv. AL8/78</strain>
    </source>
</reference>
<dbReference type="InterPro" id="IPR002110">
    <property type="entry name" value="Ankyrin_rpt"/>
</dbReference>
<dbReference type="PANTHER" id="PTHR46224">
    <property type="entry name" value="ANKYRIN REPEAT FAMILY PROTEIN"/>
    <property type="match status" value="1"/>
</dbReference>
<reference evidence="2" key="3">
    <citation type="journal article" date="2017" name="Nature">
        <title>Genome sequence of the progenitor of the wheat D genome Aegilops tauschii.</title>
        <authorList>
            <person name="Luo M.C."/>
            <person name="Gu Y.Q."/>
            <person name="Puiu D."/>
            <person name="Wang H."/>
            <person name="Twardziok S.O."/>
            <person name="Deal K.R."/>
            <person name="Huo N."/>
            <person name="Zhu T."/>
            <person name="Wang L."/>
            <person name="Wang Y."/>
            <person name="McGuire P.E."/>
            <person name="Liu S."/>
            <person name="Long H."/>
            <person name="Ramasamy R.K."/>
            <person name="Rodriguez J.C."/>
            <person name="Van S.L."/>
            <person name="Yuan L."/>
            <person name="Wang Z."/>
            <person name="Xia Z."/>
            <person name="Xiao L."/>
            <person name="Anderson O.D."/>
            <person name="Ouyang S."/>
            <person name="Liang Y."/>
            <person name="Zimin A.V."/>
            <person name="Pertea G."/>
            <person name="Qi P."/>
            <person name="Bennetzen J.L."/>
            <person name="Dai X."/>
            <person name="Dawson M.W."/>
            <person name="Muller H.G."/>
            <person name="Kugler K."/>
            <person name="Rivarola-Duarte L."/>
            <person name="Spannagl M."/>
            <person name="Mayer K.F.X."/>
            <person name="Lu F.H."/>
            <person name="Bevan M.W."/>
            <person name="Leroy P."/>
            <person name="Li P."/>
            <person name="You F.M."/>
            <person name="Sun Q."/>
            <person name="Liu Z."/>
            <person name="Lyons E."/>
            <person name="Wicker T."/>
            <person name="Salzberg S.L."/>
            <person name="Devos K.M."/>
            <person name="Dvorak J."/>
        </authorList>
    </citation>
    <scope>NUCLEOTIDE SEQUENCE [LARGE SCALE GENOMIC DNA]</scope>
    <source>
        <strain evidence="2">cv. AL8/78</strain>
    </source>
</reference>
<protein>
    <submittedName>
        <fullName evidence="2">Uncharacterized protein</fullName>
    </submittedName>
</protein>
<evidence type="ECO:0000313" key="3">
    <source>
        <dbReference type="Proteomes" id="UP000015105"/>
    </source>
</evidence>
<feature type="repeat" description="ANK" evidence="1">
    <location>
        <begin position="62"/>
        <end position="94"/>
    </location>
</feature>
<dbReference type="PANTHER" id="PTHR46224:SF10">
    <property type="entry name" value="OS01G0189100 PROTEIN"/>
    <property type="match status" value="1"/>
</dbReference>
<dbReference type="InterPro" id="IPR036770">
    <property type="entry name" value="Ankyrin_rpt-contain_sf"/>
</dbReference>
<dbReference type="PROSITE" id="PS50297">
    <property type="entry name" value="ANK_REP_REGION"/>
    <property type="match status" value="4"/>
</dbReference>
<organism evidence="2 3">
    <name type="scientific">Aegilops tauschii subsp. strangulata</name>
    <name type="common">Goatgrass</name>
    <dbReference type="NCBI Taxonomy" id="200361"/>
    <lineage>
        <taxon>Eukaryota</taxon>
        <taxon>Viridiplantae</taxon>
        <taxon>Streptophyta</taxon>
        <taxon>Embryophyta</taxon>
        <taxon>Tracheophyta</taxon>
        <taxon>Spermatophyta</taxon>
        <taxon>Magnoliopsida</taxon>
        <taxon>Liliopsida</taxon>
        <taxon>Poales</taxon>
        <taxon>Poaceae</taxon>
        <taxon>BOP clade</taxon>
        <taxon>Pooideae</taxon>
        <taxon>Triticodae</taxon>
        <taxon>Triticeae</taxon>
        <taxon>Triticinae</taxon>
        <taxon>Aegilops</taxon>
    </lineage>
</organism>
<proteinExistence type="predicted"/>
<reference evidence="3" key="2">
    <citation type="journal article" date="2017" name="Nat. Plants">
        <title>The Aegilops tauschii genome reveals multiple impacts of transposons.</title>
        <authorList>
            <person name="Zhao G."/>
            <person name="Zou C."/>
            <person name="Li K."/>
            <person name="Wang K."/>
            <person name="Li T."/>
            <person name="Gao L."/>
            <person name="Zhang X."/>
            <person name="Wang H."/>
            <person name="Yang Z."/>
            <person name="Liu X."/>
            <person name="Jiang W."/>
            <person name="Mao L."/>
            <person name="Kong X."/>
            <person name="Jiao Y."/>
            <person name="Jia J."/>
        </authorList>
    </citation>
    <scope>NUCLEOTIDE SEQUENCE [LARGE SCALE GENOMIC DNA]</scope>
    <source>
        <strain evidence="3">cv. AL8/78</strain>
    </source>
</reference>
<sequence>CEGHLEVCRYLVEELGGDVNAPGGGDVAEGATPFMLSAQSGHVSTVKYFLDHGGDLVKGLNKGRTVLHHAVCIGCCKVTEFLLSKGVPVDIDCGHGTPLYMAAINEQDKTVKILLDHHANPNIIISGANSPLMSALVYRSLKCMKLLIKAGADVNCNGSMLTPLLLATMHGGYTNFIKLLLKAGPDPNIPDDLGRFPVELAAIRDCMEEVEMLFPVTSPIPNVPNWSIEGLISHAKILEKKPIVCYFLFLCCLLTEYYLKAKPSYNLCIRCYCKL</sequence>
<evidence type="ECO:0000313" key="2">
    <source>
        <dbReference type="EnsemblPlants" id="AET3Gv20275600.31"/>
    </source>
</evidence>
<dbReference type="Gramene" id="AET3Gv20275600.31">
    <property type="protein sequence ID" value="AET3Gv20275600.31"/>
    <property type="gene ID" value="AET3Gv20275600"/>
</dbReference>